<organism evidence="3 4">
    <name type="scientific">Chitinophaga ginsengisegetis</name>
    <dbReference type="NCBI Taxonomy" id="393003"/>
    <lineage>
        <taxon>Bacteria</taxon>
        <taxon>Pseudomonadati</taxon>
        <taxon>Bacteroidota</taxon>
        <taxon>Chitinophagia</taxon>
        <taxon>Chitinophagales</taxon>
        <taxon>Chitinophagaceae</taxon>
        <taxon>Chitinophaga</taxon>
    </lineage>
</organism>
<keyword evidence="4" id="KW-1185">Reference proteome</keyword>
<evidence type="ECO:0000256" key="1">
    <source>
        <dbReference type="ARBA" id="ARBA00008635"/>
    </source>
</evidence>
<dbReference type="SUPFAM" id="SSF109854">
    <property type="entry name" value="DinB/YfiT-like putative metalloenzymes"/>
    <property type="match status" value="1"/>
</dbReference>
<dbReference type="Proteomes" id="UP000190166">
    <property type="component" value="Unassembled WGS sequence"/>
</dbReference>
<sequence>MTKPFRQGAIGALLDEYEKAISDLKEVISTIPDHALTIITDPHTADENCRSVQTILSHVVNSGYGYATSIHNLRGPQLTRPVKTFHLTINAYMEDLTNVFIFTEKVFEAFKDDELEQMDNALKIKAGWGQVYDIEQMAEHAIVHILRHRRQIEKIKQQQLSDILSR</sequence>
<dbReference type="InterPro" id="IPR007837">
    <property type="entry name" value="DinB"/>
</dbReference>
<reference evidence="3 4" key="1">
    <citation type="submission" date="2017-02" db="EMBL/GenBank/DDBJ databases">
        <authorList>
            <person name="Peterson S.W."/>
        </authorList>
    </citation>
    <scope>NUCLEOTIDE SEQUENCE [LARGE SCALE GENOMIC DNA]</scope>
    <source>
        <strain evidence="3 4">DSM 18108</strain>
    </source>
</reference>
<dbReference type="Pfam" id="PF05163">
    <property type="entry name" value="DinB"/>
    <property type="match status" value="1"/>
</dbReference>
<name>A0A1T5NCT7_9BACT</name>
<proteinExistence type="inferred from homology"/>
<evidence type="ECO:0000313" key="4">
    <source>
        <dbReference type="Proteomes" id="UP000190166"/>
    </source>
</evidence>
<evidence type="ECO:0000256" key="2">
    <source>
        <dbReference type="ARBA" id="ARBA00022723"/>
    </source>
</evidence>
<comment type="similarity">
    <text evidence="1">Belongs to the DinB family.</text>
</comment>
<dbReference type="Gene3D" id="1.20.120.450">
    <property type="entry name" value="dinb family like domain"/>
    <property type="match status" value="1"/>
</dbReference>
<dbReference type="STRING" id="393003.SAMN05660461_1143"/>
<protein>
    <submittedName>
        <fullName evidence="3">DinB family protein</fullName>
    </submittedName>
</protein>
<dbReference type="InterPro" id="IPR034660">
    <property type="entry name" value="DinB/YfiT-like"/>
</dbReference>
<evidence type="ECO:0000313" key="3">
    <source>
        <dbReference type="EMBL" id="SKC98266.1"/>
    </source>
</evidence>
<gene>
    <name evidence="3" type="ORF">SAMN05660461_1143</name>
</gene>
<dbReference type="EMBL" id="FUZZ01000001">
    <property type="protein sequence ID" value="SKC98266.1"/>
    <property type="molecule type" value="Genomic_DNA"/>
</dbReference>
<dbReference type="AlphaFoldDB" id="A0A1T5NCT7"/>
<dbReference type="GO" id="GO:0046872">
    <property type="term" value="F:metal ion binding"/>
    <property type="evidence" value="ECO:0007669"/>
    <property type="project" value="UniProtKB-KW"/>
</dbReference>
<accession>A0A1T5NCT7</accession>
<keyword evidence="2" id="KW-0479">Metal-binding</keyword>
<dbReference type="RefSeq" id="WP_079468428.1">
    <property type="nucleotide sequence ID" value="NZ_FUZZ01000001.1"/>
</dbReference>